<keyword evidence="6" id="KW-0255">Endonuclease</keyword>
<feature type="domain" description="HNH nuclease" evidence="5">
    <location>
        <begin position="53"/>
        <end position="106"/>
    </location>
</feature>
<dbReference type="Pfam" id="PF01844">
    <property type="entry name" value="HNH"/>
    <property type="match status" value="1"/>
</dbReference>
<dbReference type="PANTHER" id="PTHR41286:SF1">
    <property type="entry name" value="HNH NUCLEASE YAJD-RELATED"/>
    <property type="match status" value="1"/>
</dbReference>
<evidence type="ECO:0000256" key="2">
    <source>
        <dbReference type="ARBA" id="ARBA00022801"/>
    </source>
</evidence>
<dbReference type="AlphaFoldDB" id="A0A1V0NG33"/>
<proteinExistence type="inferred from homology"/>
<dbReference type="RefSeq" id="WP_203227013.1">
    <property type="nucleotide sequence ID" value="NZ_CP015897.1"/>
</dbReference>
<dbReference type="InterPro" id="IPR002711">
    <property type="entry name" value="HNH"/>
</dbReference>
<dbReference type="GO" id="GO:0005829">
    <property type="term" value="C:cytosol"/>
    <property type="evidence" value="ECO:0007669"/>
    <property type="project" value="TreeGrafter"/>
</dbReference>
<evidence type="ECO:0000313" key="6">
    <source>
        <dbReference type="EMBL" id="ARD98875.1"/>
    </source>
</evidence>
<dbReference type="SMART" id="SM00507">
    <property type="entry name" value="HNHc"/>
    <property type="match status" value="1"/>
</dbReference>
<dbReference type="GO" id="GO:0004519">
    <property type="term" value="F:endonuclease activity"/>
    <property type="evidence" value="ECO:0007669"/>
    <property type="project" value="UniProtKB-KW"/>
</dbReference>
<name>A0A1V0NG33_LACLL</name>
<evidence type="ECO:0000259" key="5">
    <source>
        <dbReference type="SMART" id="SM00507"/>
    </source>
</evidence>
<organism evidence="6 7">
    <name type="scientific">Lactococcus lactis subsp. lactis</name>
    <name type="common">Streptococcus lactis</name>
    <dbReference type="NCBI Taxonomy" id="1360"/>
    <lineage>
        <taxon>Bacteria</taxon>
        <taxon>Bacillati</taxon>
        <taxon>Bacillota</taxon>
        <taxon>Bacilli</taxon>
        <taxon>Lactobacillales</taxon>
        <taxon>Streptococcaceae</taxon>
        <taxon>Lactococcus</taxon>
    </lineage>
</organism>
<keyword evidence="2" id="KW-0378">Hydrolase</keyword>
<dbReference type="EMBL" id="CP015897">
    <property type="protein sequence ID" value="ARD98875.1"/>
    <property type="molecule type" value="Genomic_DNA"/>
</dbReference>
<sequence length="121" mass="14320">MPMKPAKPCKFPSCPRLTHDTYCEEHKTLARKRYEKYERDPETNKRYGRAWKKIRARYVAAHPLCEMCQEEGRFTSVEIVHHIKELSDGGTHDEINLMSVCKSCHSKIHMIRRNTKDKTIM</sequence>
<dbReference type="PANTHER" id="PTHR41286">
    <property type="entry name" value="HNH NUCLEASE YAJD-RELATED"/>
    <property type="match status" value="1"/>
</dbReference>
<evidence type="ECO:0000256" key="3">
    <source>
        <dbReference type="ARBA" id="ARBA00038412"/>
    </source>
</evidence>
<dbReference type="GO" id="GO:0016787">
    <property type="term" value="F:hydrolase activity"/>
    <property type="evidence" value="ECO:0007669"/>
    <property type="project" value="UniProtKB-KW"/>
</dbReference>
<evidence type="ECO:0000256" key="4">
    <source>
        <dbReference type="ARBA" id="ARBA00040194"/>
    </source>
</evidence>
<dbReference type="CDD" id="cd00085">
    <property type="entry name" value="HNHc"/>
    <property type="match status" value="1"/>
</dbReference>
<dbReference type="GO" id="GO:0008270">
    <property type="term" value="F:zinc ion binding"/>
    <property type="evidence" value="ECO:0007669"/>
    <property type="project" value="InterPro"/>
</dbReference>
<evidence type="ECO:0000313" key="7">
    <source>
        <dbReference type="Proteomes" id="UP000192085"/>
    </source>
</evidence>
<dbReference type="InterPro" id="IPR003615">
    <property type="entry name" value="HNH_nuc"/>
</dbReference>
<dbReference type="GO" id="GO:0003676">
    <property type="term" value="F:nucleic acid binding"/>
    <property type="evidence" value="ECO:0007669"/>
    <property type="project" value="InterPro"/>
</dbReference>
<dbReference type="Proteomes" id="UP000192085">
    <property type="component" value="Chromosome"/>
</dbReference>
<protein>
    <recommendedName>
        <fullName evidence="4">Putative HNH nuclease YajD</fullName>
    </recommendedName>
</protein>
<evidence type="ECO:0000256" key="1">
    <source>
        <dbReference type="ARBA" id="ARBA00022722"/>
    </source>
</evidence>
<accession>A0A1V0NG33</accession>
<dbReference type="Gene3D" id="1.10.30.50">
    <property type="match status" value="1"/>
</dbReference>
<keyword evidence="1" id="KW-0540">Nuclease</keyword>
<reference evidence="6 7" key="1">
    <citation type="journal article" date="2017" name="BMC Genomics">
        <title>Comparative and functional genomics of the Lactococcus lactis taxon; insights into evolution and niche adaptation.</title>
        <authorList>
            <person name="Kelleher P."/>
            <person name="Bottacini F."/>
            <person name="Mahony J."/>
            <person name="Kilcawley K.N."/>
            <person name="van Sinderen D."/>
        </authorList>
    </citation>
    <scope>NUCLEOTIDE SEQUENCE [LARGE SCALE GENOMIC DNA]</scope>
    <source>
        <strain evidence="6 7">275</strain>
    </source>
</reference>
<gene>
    <name evidence="6" type="ORF">LL275_1245</name>
</gene>
<comment type="similarity">
    <text evidence="3">Belongs to the HNH nuclease family.</text>
</comment>